<dbReference type="EMBL" id="BAABAS010000011">
    <property type="protein sequence ID" value="GAA4234866.1"/>
    <property type="molecule type" value="Genomic_DNA"/>
</dbReference>
<evidence type="ECO:0000313" key="2">
    <source>
        <dbReference type="Proteomes" id="UP001501710"/>
    </source>
</evidence>
<protein>
    <submittedName>
        <fullName evidence="1">Uncharacterized protein</fullName>
    </submittedName>
</protein>
<reference evidence="2" key="1">
    <citation type="journal article" date="2019" name="Int. J. Syst. Evol. Microbiol.">
        <title>The Global Catalogue of Microorganisms (GCM) 10K type strain sequencing project: providing services to taxonomists for standard genome sequencing and annotation.</title>
        <authorList>
            <consortium name="The Broad Institute Genomics Platform"/>
            <consortium name="The Broad Institute Genome Sequencing Center for Infectious Disease"/>
            <person name="Wu L."/>
            <person name="Ma J."/>
        </authorList>
    </citation>
    <scope>NUCLEOTIDE SEQUENCE [LARGE SCALE GENOMIC DNA]</scope>
    <source>
        <strain evidence="2">JCM 17440</strain>
    </source>
</reference>
<name>A0ABP8C752_9ACTN</name>
<sequence length="152" mass="15992">MEKVPNSAPPGSTDRNGDAATFTDLFDEFPGWTIKRVRQNGSGSLLWRAACAGAAGHLAVEVDSLARLREVLDELDRIECRHAAIALRDELRALGVDAQAYGLTVSAMAEGGTRRGVTAHRGVYGWTSGVLLGTVCDPAATARAMLPGLGMA</sequence>
<accession>A0ABP8C752</accession>
<proteinExistence type="predicted"/>
<keyword evidence="2" id="KW-1185">Reference proteome</keyword>
<dbReference type="RefSeq" id="WP_344898917.1">
    <property type="nucleotide sequence ID" value="NZ_BAABAS010000011.1"/>
</dbReference>
<gene>
    <name evidence="1" type="ORF">GCM10022254_40770</name>
</gene>
<organism evidence="1 2">
    <name type="scientific">Actinomadura meridiana</name>
    <dbReference type="NCBI Taxonomy" id="559626"/>
    <lineage>
        <taxon>Bacteria</taxon>
        <taxon>Bacillati</taxon>
        <taxon>Actinomycetota</taxon>
        <taxon>Actinomycetes</taxon>
        <taxon>Streptosporangiales</taxon>
        <taxon>Thermomonosporaceae</taxon>
        <taxon>Actinomadura</taxon>
    </lineage>
</organism>
<dbReference type="Proteomes" id="UP001501710">
    <property type="component" value="Unassembled WGS sequence"/>
</dbReference>
<evidence type="ECO:0000313" key="1">
    <source>
        <dbReference type="EMBL" id="GAA4234866.1"/>
    </source>
</evidence>
<comment type="caution">
    <text evidence="1">The sequence shown here is derived from an EMBL/GenBank/DDBJ whole genome shotgun (WGS) entry which is preliminary data.</text>
</comment>